<proteinExistence type="inferred from homology"/>
<dbReference type="InterPro" id="IPR042099">
    <property type="entry name" value="ANL_N_sf"/>
</dbReference>
<dbReference type="Pfam" id="PF13193">
    <property type="entry name" value="AMP-binding_C"/>
    <property type="match status" value="1"/>
</dbReference>
<dbReference type="Gene3D" id="3.30.300.30">
    <property type="match status" value="1"/>
</dbReference>
<dbReference type="EMBL" id="JAPDFR010000003">
    <property type="protein sequence ID" value="KAK0387659.1"/>
    <property type="molecule type" value="Genomic_DNA"/>
</dbReference>
<dbReference type="Gene3D" id="3.40.50.12780">
    <property type="entry name" value="N-terminal domain of ligase-like"/>
    <property type="match status" value="1"/>
</dbReference>
<evidence type="ECO:0000256" key="1">
    <source>
        <dbReference type="ARBA" id="ARBA00006432"/>
    </source>
</evidence>
<dbReference type="InterPro" id="IPR020845">
    <property type="entry name" value="AMP-binding_CS"/>
</dbReference>
<feature type="domain" description="AMP-dependent synthetase/ligase" evidence="3">
    <location>
        <begin position="69"/>
        <end position="482"/>
    </location>
</feature>
<keyword evidence="6" id="KW-1185">Reference proteome</keyword>
<dbReference type="PANTHER" id="PTHR43201">
    <property type="entry name" value="ACYL-COA SYNTHETASE"/>
    <property type="match status" value="1"/>
</dbReference>
<dbReference type="PROSITE" id="PS00455">
    <property type="entry name" value="AMP_BINDING"/>
    <property type="match status" value="1"/>
</dbReference>
<evidence type="ECO:0000313" key="5">
    <source>
        <dbReference type="EMBL" id="KAK0387659.1"/>
    </source>
</evidence>
<organism evidence="5 6">
    <name type="scientific">Sarocladium strictum</name>
    <name type="common">Black bundle disease fungus</name>
    <name type="synonym">Acremonium strictum</name>
    <dbReference type="NCBI Taxonomy" id="5046"/>
    <lineage>
        <taxon>Eukaryota</taxon>
        <taxon>Fungi</taxon>
        <taxon>Dikarya</taxon>
        <taxon>Ascomycota</taxon>
        <taxon>Pezizomycotina</taxon>
        <taxon>Sordariomycetes</taxon>
        <taxon>Hypocreomycetidae</taxon>
        <taxon>Hypocreales</taxon>
        <taxon>Sarocladiaceae</taxon>
        <taxon>Sarocladium</taxon>
    </lineage>
</organism>
<dbReference type="AlphaFoldDB" id="A0AA39GIP6"/>
<dbReference type="GO" id="GO:0031956">
    <property type="term" value="F:medium-chain fatty acid-CoA ligase activity"/>
    <property type="evidence" value="ECO:0007669"/>
    <property type="project" value="TreeGrafter"/>
</dbReference>
<feature type="domain" description="AMP-binding enzyme C-terminal" evidence="4">
    <location>
        <begin position="537"/>
        <end position="625"/>
    </location>
</feature>
<evidence type="ECO:0000259" key="4">
    <source>
        <dbReference type="Pfam" id="PF13193"/>
    </source>
</evidence>
<dbReference type="Proteomes" id="UP001175261">
    <property type="component" value="Unassembled WGS sequence"/>
</dbReference>
<dbReference type="FunFam" id="3.30.300.30:FF:000008">
    <property type="entry name" value="2,3-dihydroxybenzoate-AMP ligase"/>
    <property type="match status" value="1"/>
</dbReference>
<evidence type="ECO:0000313" key="6">
    <source>
        <dbReference type="Proteomes" id="UP001175261"/>
    </source>
</evidence>
<protein>
    <submittedName>
        <fullName evidence="5">Uncharacterized protein</fullName>
    </submittedName>
</protein>
<gene>
    <name evidence="5" type="ORF">NLU13_3904</name>
</gene>
<evidence type="ECO:0000259" key="3">
    <source>
        <dbReference type="Pfam" id="PF00501"/>
    </source>
</evidence>
<accession>A0AA39GIP6</accession>
<dbReference type="GO" id="GO:0006631">
    <property type="term" value="P:fatty acid metabolic process"/>
    <property type="evidence" value="ECO:0007669"/>
    <property type="project" value="TreeGrafter"/>
</dbReference>
<reference evidence="5" key="1">
    <citation type="submission" date="2022-10" db="EMBL/GenBank/DDBJ databases">
        <title>Determination and structural analysis of whole genome sequence of Sarocladium strictum F4-1.</title>
        <authorList>
            <person name="Hu L."/>
            <person name="Jiang Y."/>
        </authorList>
    </citation>
    <scope>NUCLEOTIDE SEQUENCE</scope>
    <source>
        <strain evidence="5">F4-1</strain>
    </source>
</reference>
<dbReference type="PANTHER" id="PTHR43201:SF30">
    <property type="entry name" value="AMP-DEPENDENT SYNTHETASE_LIGASE DOMAIN-CONTAINING PROTEIN"/>
    <property type="match status" value="1"/>
</dbReference>
<comment type="similarity">
    <text evidence="1">Belongs to the ATP-dependent AMP-binding enzyme family.</text>
</comment>
<evidence type="ECO:0000256" key="2">
    <source>
        <dbReference type="ARBA" id="ARBA00022598"/>
    </source>
</evidence>
<keyword evidence="2" id="KW-0436">Ligase</keyword>
<dbReference type="Pfam" id="PF00501">
    <property type="entry name" value="AMP-binding"/>
    <property type="match status" value="1"/>
</dbReference>
<comment type="caution">
    <text evidence="5">The sequence shown here is derived from an EMBL/GenBank/DDBJ whole genome shotgun (WGS) entry which is preliminary data.</text>
</comment>
<name>A0AA39GIP6_SARSR</name>
<dbReference type="InterPro" id="IPR025110">
    <property type="entry name" value="AMP-bd_C"/>
</dbReference>
<dbReference type="SUPFAM" id="SSF56801">
    <property type="entry name" value="Acetyl-CoA synthetase-like"/>
    <property type="match status" value="1"/>
</dbReference>
<sequence length="645" mass="68915">MKAARISCISSGNAKILKRGYRRLLCYSNVHSLGGSARWMSSDRLSIRTGPSDPPLLTCTIPEHFSSIVSQHGDRPAIHALPPCAALSSSPPPTTLSYHDLDTLSSRLAASLQSLDVRPGDAVAVSLGNTPAFAALTYACFKIGAVLVPLNPAFNARQVASALRHLRCETLVIGAVTDLSYKPGRGRSNEALLREVAGDLTGKTVQSEAVPSLKNVVVVDNLSSHGDVNFALSKLSATIPYTDLLLGSSSSSSTTAITPARPLHPDDTINIQFTSGTTSTPKAAMLSHASILNNGRLIAHRMGLDPSDRIVVPPPLFHCFGSVLGYMATATTGCAIGFPSPAFDPQATVRMCSEWDATGLYGVSTMLVSILEALESSPCPPPRSLRKGIVAGSSVPAALMTTVQSRLGLEDLVICYGMTETSPVSCMTTPHDPFSKRTTTVGTPMPHTTVKIVSPDDPSVVLPLNTRGELAASGYLTMKGYFNDPVRTAEVRREEEDGRVWVYSGDEAEMDADGFVQITGRIKDLIIRGGENIHPLEIENCLFQLPGVKEVSVVGVPDEKLGEAVAAFVVPVKGWATCEAKGKDRGEKVLGGEDVKCWVREKLSSHLVPRDVFWVEEYPKTASGKIQKFKLREMAADLLKAKKSA</sequence>
<dbReference type="InterPro" id="IPR000873">
    <property type="entry name" value="AMP-dep_synth/lig_dom"/>
</dbReference>
<dbReference type="InterPro" id="IPR045851">
    <property type="entry name" value="AMP-bd_C_sf"/>
</dbReference>